<proteinExistence type="predicted"/>
<sequence>MTIEIERGSDVRPALSRCISVAPEEFDREFWGLKPLLSRAENLPEGFTDLMTEAAVDELVSSRGLRTPFIRMAHEGSVLAAGRYTAPGGFGAEVGDQVSSEKVLEEFAGGATIVLQGLHRTWPPLIDFTRRLVDDLGHPIQVNAYITPASSRGFDPHYDVHDVFVLQIAGEKHWRIHAPVHVDPLRDQPWGDHRDAVAEAATHEPIIDAVFKPGDALYLPRGWIHSAEALGGTSVHLTIGVAAYTRADVVQALIGSLGDVASLRSSLPAGLDFSDPAALKTVVDETLAAVQQAFAEMAGTGPGGAADAVETVSKSLTSRFDSATRPEPVAPLATVDLIAALGESSRVRWRGSLHAAVDLSDDGESVRIRTSTKTVALPAEAEAAVRRLHEGGDIALGELPGLDAASAVVVVRRLLREGVLVPA</sequence>
<dbReference type="AlphaFoldDB" id="A0A852SP02"/>
<accession>A0A852SP02</accession>
<dbReference type="PANTHER" id="PTHR13096:SF9">
    <property type="entry name" value="BIFUNCTIONAL LYSINE-SPECIFIC DEMETHYLASE AND HISTIDYL-HYDROXYLASE"/>
    <property type="match status" value="1"/>
</dbReference>
<dbReference type="Proteomes" id="UP000549913">
    <property type="component" value="Unassembled WGS sequence"/>
</dbReference>
<dbReference type="SUPFAM" id="SSF51197">
    <property type="entry name" value="Clavaminate synthase-like"/>
    <property type="match status" value="1"/>
</dbReference>
<dbReference type="PANTHER" id="PTHR13096">
    <property type="entry name" value="MINA53 MYC INDUCED NUCLEAR ANTIGEN"/>
    <property type="match status" value="1"/>
</dbReference>
<organism evidence="5 6">
    <name type="scientific">Herbiconiux flava</name>
    <dbReference type="NCBI Taxonomy" id="881268"/>
    <lineage>
        <taxon>Bacteria</taxon>
        <taxon>Bacillati</taxon>
        <taxon>Actinomycetota</taxon>
        <taxon>Actinomycetes</taxon>
        <taxon>Micrococcales</taxon>
        <taxon>Microbacteriaceae</taxon>
        <taxon>Herbiconiux</taxon>
    </lineage>
</organism>
<dbReference type="GO" id="GO:0032453">
    <property type="term" value="F:histone H3K4 demethylase activity"/>
    <property type="evidence" value="ECO:0007669"/>
    <property type="project" value="TreeGrafter"/>
</dbReference>
<evidence type="ECO:0000256" key="3">
    <source>
        <dbReference type="ARBA" id="ARBA00023004"/>
    </source>
</evidence>
<evidence type="ECO:0000256" key="2">
    <source>
        <dbReference type="ARBA" id="ARBA00022723"/>
    </source>
</evidence>
<evidence type="ECO:0000259" key="4">
    <source>
        <dbReference type="PROSITE" id="PS51184"/>
    </source>
</evidence>
<keyword evidence="2" id="KW-0479">Metal-binding</keyword>
<evidence type="ECO:0000256" key="1">
    <source>
        <dbReference type="ARBA" id="ARBA00001954"/>
    </source>
</evidence>
<name>A0A852SP02_9MICO</name>
<dbReference type="PROSITE" id="PS51184">
    <property type="entry name" value="JMJC"/>
    <property type="match status" value="1"/>
</dbReference>
<feature type="domain" description="JmjC" evidence="4">
    <location>
        <begin position="111"/>
        <end position="258"/>
    </location>
</feature>
<keyword evidence="6" id="KW-1185">Reference proteome</keyword>
<dbReference type="GO" id="GO:0051864">
    <property type="term" value="F:histone H3K36 demethylase activity"/>
    <property type="evidence" value="ECO:0007669"/>
    <property type="project" value="TreeGrafter"/>
</dbReference>
<evidence type="ECO:0000313" key="5">
    <source>
        <dbReference type="EMBL" id="NYD70526.1"/>
    </source>
</evidence>
<dbReference type="SMART" id="SM00558">
    <property type="entry name" value="JmjC"/>
    <property type="match status" value="1"/>
</dbReference>
<dbReference type="RefSeq" id="WP_271206477.1">
    <property type="nucleotide sequence ID" value="NZ_BSEW01000001.1"/>
</dbReference>
<evidence type="ECO:0000313" key="6">
    <source>
        <dbReference type="Proteomes" id="UP000549913"/>
    </source>
</evidence>
<gene>
    <name evidence="5" type="ORF">BJ984_001684</name>
</gene>
<comment type="caution">
    <text evidence="5">The sequence shown here is derived from an EMBL/GenBank/DDBJ whole genome shotgun (WGS) entry which is preliminary data.</text>
</comment>
<dbReference type="GO" id="GO:0046872">
    <property type="term" value="F:metal ion binding"/>
    <property type="evidence" value="ECO:0007669"/>
    <property type="project" value="UniProtKB-KW"/>
</dbReference>
<dbReference type="Pfam" id="PF08007">
    <property type="entry name" value="JmjC_2"/>
    <property type="match status" value="1"/>
</dbReference>
<dbReference type="InterPro" id="IPR039994">
    <property type="entry name" value="NO66-like"/>
</dbReference>
<dbReference type="EMBL" id="JACCBM010000001">
    <property type="protein sequence ID" value="NYD70526.1"/>
    <property type="molecule type" value="Genomic_DNA"/>
</dbReference>
<keyword evidence="3" id="KW-0408">Iron</keyword>
<protein>
    <recommendedName>
        <fullName evidence="4">JmjC domain-containing protein</fullName>
    </recommendedName>
</protein>
<comment type="cofactor">
    <cofactor evidence="1">
        <name>Fe(2+)</name>
        <dbReference type="ChEBI" id="CHEBI:29033"/>
    </cofactor>
</comment>
<dbReference type="InterPro" id="IPR003347">
    <property type="entry name" value="JmjC_dom"/>
</dbReference>
<reference evidence="5 6" key="1">
    <citation type="submission" date="2020-07" db="EMBL/GenBank/DDBJ databases">
        <title>Sequencing the genomes of 1000 actinobacteria strains.</title>
        <authorList>
            <person name="Klenk H.-P."/>
        </authorList>
    </citation>
    <scope>NUCLEOTIDE SEQUENCE [LARGE SCALE GENOMIC DNA]</scope>
    <source>
        <strain evidence="5 6">DSM 26474</strain>
    </source>
</reference>
<dbReference type="Gene3D" id="2.60.120.650">
    <property type="entry name" value="Cupin"/>
    <property type="match status" value="1"/>
</dbReference>